<dbReference type="InterPro" id="IPR010914">
    <property type="entry name" value="RsgA_GTPase_dom"/>
</dbReference>
<feature type="binding site" evidence="10">
    <location>
        <begin position="151"/>
        <end position="154"/>
    </location>
    <ligand>
        <name>GTP</name>
        <dbReference type="ChEBI" id="CHEBI:37565"/>
    </ligand>
</feature>
<evidence type="ECO:0000256" key="5">
    <source>
        <dbReference type="ARBA" id="ARBA00022741"/>
    </source>
</evidence>
<comment type="caution">
    <text evidence="13">The sequence shown here is derived from an EMBL/GenBank/DDBJ whole genome shotgun (WGS) entry which is preliminary data.</text>
</comment>
<feature type="domain" description="EngC GTPase" evidence="11">
    <location>
        <begin position="112"/>
        <end position="259"/>
    </location>
</feature>
<feature type="binding site" evidence="10">
    <location>
        <begin position="203"/>
        <end position="211"/>
    </location>
    <ligand>
        <name>GTP</name>
        <dbReference type="ChEBI" id="CHEBI:37565"/>
    </ligand>
</feature>
<evidence type="ECO:0000313" key="14">
    <source>
        <dbReference type="Proteomes" id="UP001168528"/>
    </source>
</evidence>
<name>A0ABT8R7C5_9BACT</name>
<dbReference type="PANTHER" id="PTHR32120:SF10">
    <property type="entry name" value="SMALL RIBOSOMAL SUBUNIT BIOGENESIS GTPASE RSGA"/>
    <property type="match status" value="1"/>
</dbReference>
<dbReference type="InterPro" id="IPR027417">
    <property type="entry name" value="P-loop_NTPase"/>
</dbReference>
<feature type="binding site" evidence="10">
    <location>
        <position position="297"/>
    </location>
    <ligand>
        <name>Zn(2+)</name>
        <dbReference type="ChEBI" id="CHEBI:29105"/>
    </ligand>
</feature>
<dbReference type="PANTHER" id="PTHR32120">
    <property type="entry name" value="SMALL RIBOSOMAL SUBUNIT BIOGENESIS GTPASE RSGA"/>
    <property type="match status" value="1"/>
</dbReference>
<dbReference type="Proteomes" id="UP001168528">
    <property type="component" value="Unassembled WGS sequence"/>
</dbReference>
<dbReference type="PROSITE" id="PS51721">
    <property type="entry name" value="G_CP"/>
    <property type="match status" value="1"/>
</dbReference>
<evidence type="ECO:0000259" key="11">
    <source>
        <dbReference type="PROSITE" id="PS50936"/>
    </source>
</evidence>
<keyword evidence="9 10" id="KW-0342">GTP-binding</keyword>
<comment type="function">
    <text evidence="10">One of several proteins that assist in the late maturation steps of the functional core of the 30S ribosomal subunit. Helps release RbfA from mature subunits. May play a role in the assembly of ribosomal proteins into the subunit. Circularly permuted GTPase that catalyzes slow GTP hydrolysis, GTPase activity is stimulated by the 30S ribosomal subunit.</text>
</comment>
<feature type="domain" description="CP-type G" evidence="12">
    <location>
        <begin position="103"/>
        <end position="261"/>
    </location>
</feature>
<feature type="binding site" evidence="10">
    <location>
        <position position="291"/>
    </location>
    <ligand>
        <name>Zn(2+)</name>
        <dbReference type="ChEBI" id="CHEBI:29105"/>
    </ligand>
</feature>
<dbReference type="Gene3D" id="3.40.50.300">
    <property type="entry name" value="P-loop containing nucleotide triphosphate hydrolases"/>
    <property type="match status" value="1"/>
</dbReference>
<sequence>MNHPLEGMGFTPYFNNQFISYKNQGFSAGRIVQENKTRYVVYSEYGLLTGELTGKLLYTSQSPADLPKVGDWVVISVFEQEQKAIIHEVLKRKTCFSRKVPGAKVEEQIIATNIDLLFIVQSLDQSYNIRRLERYLVMAHESGARPVVVLNKSDLCHNLEEKLTEVKASAGNVPVVALSCLEDNVSIKLAPYLQPGITIAFTGSSGVGKSSLINQLAGEKRLETGLVRSVDSKGRHTTTHRELLLLENGVILIDTPGMRELQLWQAEEGLDEAFEDISQLTLQCRFADCSHTQEKGCAVLAAIDAGELLPERYQSFLKLQKELNYLSVKTDIHSFLAHKKQVKSLHKQLKNSYKHRE</sequence>
<dbReference type="InterPro" id="IPR004881">
    <property type="entry name" value="Ribosome_biogen_GTPase_RsgA"/>
</dbReference>
<evidence type="ECO:0000256" key="2">
    <source>
        <dbReference type="ARBA" id="ARBA00022517"/>
    </source>
</evidence>
<keyword evidence="5 10" id="KW-0547">Nucleotide-binding</keyword>
<dbReference type="CDD" id="cd01854">
    <property type="entry name" value="YjeQ_EngC"/>
    <property type="match status" value="1"/>
</dbReference>
<dbReference type="EC" id="3.6.1.-" evidence="10"/>
<keyword evidence="8 10" id="KW-0694">RNA-binding</keyword>
<proteinExistence type="inferred from homology"/>
<evidence type="ECO:0000313" key="13">
    <source>
        <dbReference type="EMBL" id="MDO1448008.1"/>
    </source>
</evidence>
<evidence type="ECO:0000256" key="3">
    <source>
        <dbReference type="ARBA" id="ARBA00022723"/>
    </source>
</evidence>
<dbReference type="PROSITE" id="PS50936">
    <property type="entry name" value="ENGC_GTPASE"/>
    <property type="match status" value="1"/>
</dbReference>
<keyword evidence="1 10" id="KW-0963">Cytoplasm</keyword>
<accession>A0ABT8R7C5</accession>
<evidence type="ECO:0000256" key="6">
    <source>
        <dbReference type="ARBA" id="ARBA00022801"/>
    </source>
</evidence>
<evidence type="ECO:0000256" key="10">
    <source>
        <dbReference type="HAMAP-Rule" id="MF_01820"/>
    </source>
</evidence>
<keyword evidence="3 10" id="KW-0479">Metal-binding</keyword>
<gene>
    <name evidence="10 13" type="primary">rsgA</name>
    <name evidence="13" type="ORF">Q0590_17175</name>
</gene>
<feature type="binding site" evidence="10">
    <location>
        <position position="289"/>
    </location>
    <ligand>
        <name>Zn(2+)</name>
        <dbReference type="ChEBI" id="CHEBI:29105"/>
    </ligand>
</feature>
<dbReference type="RefSeq" id="WP_302038813.1">
    <property type="nucleotide sequence ID" value="NZ_JAUKPO010000009.1"/>
</dbReference>
<comment type="subcellular location">
    <subcellularLocation>
        <location evidence="10">Cytoplasm</location>
    </subcellularLocation>
</comment>
<keyword evidence="2 10" id="KW-0690">Ribosome biogenesis</keyword>
<feature type="binding site" evidence="10">
    <location>
        <position position="284"/>
    </location>
    <ligand>
        <name>Zn(2+)</name>
        <dbReference type="ChEBI" id="CHEBI:29105"/>
    </ligand>
</feature>
<comment type="similarity">
    <text evidence="10">Belongs to the TRAFAC class YlqF/YawG GTPase family. RsgA subfamily.</text>
</comment>
<evidence type="ECO:0000256" key="1">
    <source>
        <dbReference type="ARBA" id="ARBA00022490"/>
    </source>
</evidence>
<dbReference type="SUPFAM" id="SSF52540">
    <property type="entry name" value="P-loop containing nucleoside triphosphate hydrolases"/>
    <property type="match status" value="1"/>
</dbReference>
<evidence type="ECO:0000256" key="8">
    <source>
        <dbReference type="ARBA" id="ARBA00022884"/>
    </source>
</evidence>
<dbReference type="HAMAP" id="MF_01820">
    <property type="entry name" value="GTPase_RsgA"/>
    <property type="match status" value="1"/>
</dbReference>
<keyword evidence="7 10" id="KW-0862">Zinc</keyword>
<dbReference type="Gene3D" id="1.10.40.50">
    <property type="entry name" value="Probable gtpase engc, domain 3"/>
    <property type="match status" value="1"/>
</dbReference>
<keyword evidence="14" id="KW-1185">Reference proteome</keyword>
<dbReference type="Pfam" id="PF03193">
    <property type="entry name" value="RsgA_GTPase"/>
    <property type="match status" value="1"/>
</dbReference>
<dbReference type="InterPro" id="IPR030378">
    <property type="entry name" value="G_CP_dom"/>
</dbReference>
<protein>
    <recommendedName>
        <fullName evidence="10">Small ribosomal subunit biogenesis GTPase RsgA</fullName>
        <ecNumber evidence="10">3.6.1.-</ecNumber>
    </recommendedName>
</protein>
<dbReference type="NCBIfam" id="TIGR00157">
    <property type="entry name" value="ribosome small subunit-dependent GTPase A"/>
    <property type="match status" value="1"/>
</dbReference>
<evidence type="ECO:0000256" key="7">
    <source>
        <dbReference type="ARBA" id="ARBA00022833"/>
    </source>
</evidence>
<comment type="subunit">
    <text evidence="10">Monomer. Associates with 30S ribosomal subunit, binds 16S rRNA.</text>
</comment>
<evidence type="ECO:0000259" key="12">
    <source>
        <dbReference type="PROSITE" id="PS51721"/>
    </source>
</evidence>
<keyword evidence="4 10" id="KW-0699">rRNA-binding</keyword>
<dbReference type="EMBL" id="JAUKPO010000009">
    <property type="protein sequence ID" value="MDO1448008.1"/>
    <property type="molecule type" value="Genomic_DNA"/>
</dbReference>
<comment type="cofactor">
    <cofactor evidence="10">
        <name>Zn(2+)</name>
        <dbReference type="ChEBI" id="CHEBI:29105"/>
    </cofactor>
    <text evidence="10">Binds 1 zinc ion per subunit.</text>
</comment>
<evidence type="ECO:0000256" key="9">
    <source>
        <dbReference type="ARBA" id="ARBA00023134"/>
    </source>
</evidence>
<evidence type="ECO:0000256" key="4">
    <source>
        <dbReference type="ARBA" id="ARBA00022730"/>
    </source>
</evidence>
<organism evidence="13 14">
    <name type="scientific">Rhodocytophaga aerolata</name>
    <dbReference type="NCBI Taxonomy" id="455078"/>
    <lineage>
        <taxon>Bacteria</taxon>
        <taxon>Pseudomonadati</taxon>
        <taxon>Bacteroidota</taxon>
        <taxon>Cytophagia</taxon>
        <taxon>Cytophagales</taxon>
        <taxon>Rhodocytophagaceae</taxon>
        <taxon>Rhodocytophaga</taxon>
    </lineage>
</organism>
<reference evidence="13" key="1">
    <citation type="submission" date="2023-07" db="EMBL/GenBank/DDBJ databases">
        <title>The genome sequence of Rhodocytophaga aerolata KACC 12507.</title>
        <authorList>
            <person name="Zhang X."/>
        </authorList>
    </citation>
    <scope>NUCLEOTIDE SEQUENCE</scope>
    <source>
        <strain evidence="13">KACC 12507</strain>
    </source>
</reference>
<keyword evidence="6 10" id="KW-0378">Hydrolase</keyword>